<proteinExistence type="predicted"/>
<dbReference type="Proteomes" id="UP000615446">
    <property type="component" value="Unassembled WGS sequence"/>
</dbReference>
<gene>
    <name evidence="2" type="ORF">RCL2_001611800</name>
</gene>
<dbReference type="EMBL" id="BLAL01000183">
    <property type="protein sequence ID" value="GES89216.1"/>
    <property type="molecule type" value="Genomic_DNA"/>
</dbReference>
<dbReference type="AlphaFoldDB" id="A0A8H3LMI5"/>
<name>A0A8H3LMI5_9GLOM</name>
<evidence type="ECO:0000256" key="1">
    <source>
        <dbReference type="SAM" id="MobiDB-lite"/>
    </source>
</evidence>
<organism evidence="2 3">
    <name type="scientific">Rhizophagus clarus</name>
    <dbReference type="NCBI Taxonomy" id="94130"/>
    <lineage>
        <taxon>Eukaryota</taxon>
        <taxon>Fungi</taxon>
        <taxon>Fungi incertae sedis</taxon>
        <taxon>Mucoromycota</taxon>
        <taxon>Glomeromycotina</taxon>
        <taxon>Glomeromycetes</taxon>
        <taxon>Glomerales</taxon>
        <taxon>Glomeraceae</taxon>
        <taxon>Rhizophagus</taxon>
    </lineage>
</organism>
<comment type="caution">
    <text evidence="2">The sequence shown here is derived from an EMBL/GenBank/DDBJ whole genome shotgun (WGS) entry which is preliminary data.</text>
</comment>
<protein>
    <submittedName>
        <fullName evidence="2">Uncharacterized protein</fullName>
    </submittedName>
</protein>
<evidence type="ECO:0000313" key="2">
    <source>
        <dbReference type="EMBL" id="GES89216.1"/>
    </source>
</evidence>
<sequence>MESSLFLNFRKSSSSSSLSSSTSISPIALPLPLPYLHSSLEFGQEKLCDSSNSALEREKFRYLYGFERNSSSYKKYGSTFKTWISVARVPGENIHQIFTSN</sequence>
<feature type="region of interest" description="Disordered" evidence="1">
    <location>
        <begin position="1"/>
        <end position="24"/>
    </location>
</feature>
<reference evidence="2" key="1">
    <citation type="submission" date="2019-10" db="EMBL/GenBank/DDBJ databases">
        <title>Conservation and host-specific expression of non-tandemly repeated heterogenous ribosome RNA gene in arbuscular mycorrhizal fungi.</title>
        <authorList>
            <person name="Maeda T."/>
            <person name="Kobayashi Y."/>
            <person name="Nakagawa T."/>
            <person name="Ezawa T."/>
            <person name="Yamaguchi K."/>
            <person name="Bino T."/>
            <person name="Nishimoto Y."/>
            <person name="Shigenobu S."/>
            <person name="Kawaguchi M."/>
        </authorList>
    </citation>
    <scope>NUCLEOTIDE SEQUENCE</scope>
    <source>
        <strain evidence="2">HR1</strain>
    </source>
</reference>
<evidence type="ECO:0000313" key="3">
    <source>
        <dbReference type="Proteomes" id="UP000615446"/>
    </source>
</evidence>
<accession>A0A8H3LMI5</accession>